<reference evidence="7" key="1">
    <citation type="journal article" date="2014" name="Int. J. Syst. Evol. Microbiol.">
        <title>Complete genome sequence of Corynebacterium casei LMG S-19264T (=DSM 44701T), isolated from a smear-ripened cheese.</title>
        <authorList>
            <consortium name="US DOE Joint Genome Institute (JGI-PGF)"/>
            <person name="Walter F."/>
            <person name="Albersmeier A."/>
            <person name="Kalinowski J."/>
            <person name="Ruckert C."/>
        </authorList>
    </citation>
    <scope>NUCLEOTIDE SEQUENCE</scope>
    <source>
        <strain evidence="7">CGMCC 4.7299</strain>
    </source>
</reference>
<evidence type="ECO:0000256" key="1">
    <source>
        <dbReference type="ARBA" id="ARBA00007754"/>
    </source>
</evidence>
<dbReference type="InterPro" id="IPR022790">
    <property type="entry name" value="GH26_dom"/>
</dbReference>
<reference evidence="7" key="2">
    <citation type="submission" date="2020-09" db="EMBL/GenBank/DDBJ databases">
        <authorList>
            <person name="Sun Q."/>
            <person name="Zhou Y."/>
        </authorList>
    </citation>
    <scope>NUCLEOTIDE SEQUENCE</scope>
    <source>
        <strain evidence="7">CGMCC 4.7299</strain>
    </source>
</reference>
<feature type="region of interest" description="Disordered" evidence="5">
    <location>
        <begin position="34"/>
        <end position="76"/>
    </location>
</feature>
<dbReference type="GO" id="GO:0006080">
    <property type="term" value="P:substituted mannan metabolic process"/>
    <property type="evidence" value="ECO:0007669"/>
    <property type="project" value="InterPro"/>
</dbReference>
<sequence length="352" mass="38907">MSPSHRASARLSRRGMLGLAALAGLAAAELGLDRLRTDDRPAEASTGPAPPSASAGSAPPPSPSSAPLPRGDGGPVPFIPGKAMLGAYLDLEGLSDAQSQALRRRQLGRPERIVHVFYDWTDDLPRAVDARPSGAVPMVSWRGTAYDKILDGRYDAMIARAARRLIAQRRPVMLRWGWEMNGGWYPWGGAKNGENAEGFVRSWRRLHRIFADEGADNVAWVWSPNWNDSPDEEWNRMAHYYPGDAYVDWVGVSGYNLHHETPARLFDDFCAAYGPDKPVIITEVGAVDRGGRTKADWITLFAQWVRATPQVGGITWFDTDTHYSYPEKWRIDSDEASLAAYRAMADDPRFAG</sequence>
<keyword evidence="8" id="KW-1185">Reference proteome</keyword>
<dbReference type="PROSITE" id="PS51318">
    <property type="entry name" value="TAT"/>
    <property type="match status" value="1"/>
</dbReference>
<dbReference type="InterPro" id="IPR006311">
    <property type="entry name" value="TAT_signal"/>
</dbReference>
<dbReference type="Pfam" id="PF02156">
    <property type="entry name" value="Glyco_hydro_26"/>
    <property type="match status" value="1"/>
</dbReference>
<evidence type="ECO:0000256" key="5">
    <source>
        <dbReference type="SAM" id="MobiDB-lite"/>
    </source>
</evidence>
<name>A0A8J3C0I6_9ACTN</name>
<feature type="compositionally biased region" description="Low complexity" evidence="5">
    <location>
        <begin position="43"/>
        <end position="57"/>
    </location>
</feature>
<dbReference type="Gene3D" id="3.20.20.80">
    <property type="entry name" value="Glycosidases"/>
    <property type="match status" value="1"/>
</dbReference>
<evidence type="ECO:0000256" key="3">
    <source>
        <dbReference type="ARBA" id="ARBA00023295"/>
    </source>
</evidence>
<dbReference type="GO" id="GO:0016985">
    <property type="term" value="F:mannan endo-1,4-beta-mannosidase activity"/>
    <property type="evidence" value="ECO:0007669"/>
    <property type="project" value="InterPro"/>
</dbReference>
<dbReference type="SUPFAM" id="SSF51445">
    <property type="entry name" value="(Trans)glycosidases"/>
    <property type="match status" value="1"/>
</dbReference>
<dbReference type="PROSITE" id="PS51764">
    <property type="entry name" value="GH26"/>
    <property type="match status" value="1"/>
</dbReference>
<evidence type="ECO:0000256" key="4">
    <source>
        <dbReference type="PROSITE-ProRule" id="PRU01100"/>
    </source>
</evidence>
<evidence type="ECO:0000313" key="7">
    <source>
        <dbReference type="EMBL" id="GGK91519.1"/>
    </source>
</evidence>
<accession>A0A8J3C0I6</accession>
<feature type="active site" description="Nucleophile" evidence="4">
    <location>
        <position position="283"/>
    </location>
</feature>
<evidence type="ECO:0000259" key="6">
    <source>
        <dbReference type="PROSITE" id="PS51764"/>
    </source>
</evidence>
<comment type="caution">
    <text evidence="7">The sequence shown here is derived from an EMBL/GenBank/DDBJ whole genome shotgun (WGS) entry which is preliminary data.</text>
</comment>
<dbReference type="PANTHER" id="PTHR40079:SF4">
    <property type="entry name" value="GH26 DOMAIN-CONTAINING PROTEIN-RELATED"/>
    <property type="match status" value="1"/>
</dbReference>
<evidence type="ECO:0000256" key="2">
    <source>
        <dbReference type="ARBA" id="ARBA00022801"/>
    </source>
</evidence>
<dbReference type="AlphaFoldDB" id="A0A8J3C0I6"/>
<organism evidence="7 8">
    <name type="scientific">Mangrovihabitans endophyticus</name>
    <dbReference type="NCBI Taxonomy" id="1751298"/>
    <lineage>
        <taxon>Bacteria</taxon>
        <taxon>Bacillati</taxon>
        <taxon>Actinomycetota</taxon>
        <taxon>Actinomycetes</taxon>
        <taxon>Micromonosporales</taxon>
        <taxon>Micromonosporaceae</taxon>
        <taxon>Mangrovihabitans</taxon>
    </lineage>
</organism>
<evidence type="ECO:0000313" key="8">
    <source>
        <dbReference type="Proteomes" id="UP000656042"/>
    </source>
</evidence>
<proteinExistence type="inferred from homology"/>
<comment type="similarity">
    <text evidence="1 4">Belongs to the glycosyl hydrolase 26 family.</text>
</comment>
<feature type="active site" description="Proton donor" evidence="4">
    <location>
        <position position="179"/>
    </location>
</feature>
<protein>
    <recommendedName>
        <fullName evidence="6">GH26 domain-containing protein</fullName>
    </recommendedName>
</protein>
<keyword evidence="2 4" id="KW-0378">Hydrolase</keyword>
<keyword evidence="3 4" id="KW-0326">Glycosidase</keyword>
<dbReference type="InterPro" id="IPR000805">
    <property type="entry name" value="Glyco_hydro_26"/>
</dbReference>
<gene>
    <name evidence="7" type="ORF">GCM10012284_26740</name>
</gene>
<dbReference type="EMBL" id="BMMX01000009">
    <property type="protein sequence ID" value="GGK91519.1"/>
    <property type="molecule type" value="Genomic_DNA"/>
</dbReference>
<feature type="domain" description="GH26" evidence="6">
    <location>
        <begin position="63"/>
        <end position="341"/>
    </location>
</feature>
<dbReference type="RefSeq" id="WP_189079501.1">
    <property type="nucleotide sequence ID" value="NZ_BMMX01000009.1"/>
</dbReference>
<dbReference type="Proteomes" id="UP000656042">
    <property type="component" value="Unassembled WGS sequence"/>
</dbReference>
<dbReference type="InterPro" id="IPR017853">
    <property type="entry name" value="GH"/>
</dbReference>
<dbReference type="PANTHER" id="PTHR40079">
    <property type="entry name" value="MANNAN ENDO-1,4-BETA-MANNOSIDASE E-RELATED"/>
    <property type="match status" value="1"/>
</dbReference>